<dbReference type="AlphaFoldDB" id="A0A508TMD1"/>
<evidence type="ECO:0000313" key="3">
    <source>
        <dbReference type="Proteomes" id="UP000328092"/>
    </source>
</evidence>
<dbReference type="OrthoDB" id="8265267at2"/>
<keyword evidence="1" id="KW-0732">Signal</keyword>
<feature type="signal peptide" evidence="1">
    <location>
        <begin position="1"/>
        <end position="22"/>
    </location>
</feature>
<proteinExistence type="predicted"/>
<dbReference type="RefSeq" id="WP_139862774.1">
    <property type="nucleotide sequence ID" value="NZ_CAADFC020000024.1"/>
</dbReference>
<evidence type="ECO:0000313" key="2">
    <source>
        <dbReference type="EMBL" id="VIO75562.1"/>
    </source>
</evidence>
<reference evidence="2" key="1">
    <citation type="submission" date="2019-02" db="EMBL/GenBank/DDBJ databases">
        <authorList>
            <person name="Pothier F.J."/>
        </authorList>
    </citation>
    <scope>NUCLEOTIDE SEQUENCE</scope>
    <source>
        <strain evidence="2">CI-1B</strain>
    </source>
</reference>
<dbReference type="Proteomes" id="UP000328092">
    <property type="component" value="Unassembled WGS sequence"/>
</dbReference>
<dbReference type="EMBL" id="CAADFC020000024">
    <property type="protein sequence ID" value="VIO75562.1"/>
    <property type="molecule type" value="Genomic_DNA"/>
</dbReference>
<protein>
    <recommendedName>
        <fullName evidence="4">Lectin-like protein BA14k</fullName>
    </recommendedName>
</protein>
<keyword evidence="3" id="KW-1185">Reference proteome</keyword>
<accession>A0A508TMD1</accession>
<comment type="caution">
    <text evidence="2">The sequence shown here is derived from an EMBL/GenBank/DDBJ whole genome shotgun (WGS) entry which is preliminary data.</text>
</comment>
<gene>
    <name evidence="2" type="ORF">CI1B_59410</name>
</gene>
<name>A0A508TMD1_9BRAD</name>
<feature type="chain" id="PRO_5021372766" description="Lectin-like protein BA14k" evidence="1">
    <location>
        <begin position="23"/>
        <end position="162"/>
    </location>
</feature>
<evidence type="ECO:0000256" key="1">
    <source>
        <dbReference type="SAM" id="SignalP"/>
    </source>
</evidence>
<organism evidence="2 3">
    <name type="scientific">Bradyrhizobium ivorense</name>
    <dbReference type="NCBI Taxonomy" id="2511166"/>
    <lineage>
        <taxon>Bacteria</taxon>
        <taxon>Pseudomonadati</taxon>
        <taxon>Pseudomonadota</taxon>
        <taxon>Alphaproteobacteria</taxon>
        <taxon>Hyphomicrobiales</taxon>
        <taxon>Nitrobacteraceae</taxon>
        <taxon>Bradyrhizobium</taxon>
    </lineage>
</organism>
<evidence type="ECO:0008006" key="4">
    <source>
        <dbReference type="Google" id="ProtNLM"/>
    </source>
</evidence>
<sequence>MRLKTVSLAVLGTAAIVGSVLASPAMAEGAKAKGTMAKETMVKGTMAKGAKHTQAQTLAKGQRHASYRSQRIRGANAALPREPMYRRPAGPGEVAGAVVGGAVATAGAIATAPFQAADNSYNNYYGYGHGGRDWQTYAKRNNLACTPGTTFKGPDGAQHPCQ</sequence>